<dbReference type="AlphaFoldDB" id="A0A2Y9I985"/>
<feature type="compositionally biased region" description="Low complexity" evidence="3">
    <location>
        <begin position="197"/>
        <end position="217"/>
    </location>
</feature>
<dbReference type="InterPro" id="IPR033774">
    <property type="entry name" value="YAF2_RYBP"/>
</dbReference>
<dbReference type="GeneID" id="110593542"/>
<proteinExistence type="predicted"/>
<keyword evidence="4" id="KW-0812">Transmembrane</keyword>
<keyword evidence="2" id="KW-0539">Nucleus</keyword>
<keyword evidence="5" id="KW-1185">Reference proteome</keyword>
<dbReference type="InParanoid" id="A0A2Y9I985"/>
<dbReference type="CTD" id="10138"/>
<dbReference type="PANTHER" id="PTHR12920:SF2">
    <property type="entry name" value="YY1-ASSOCIATED FACTOR 2"/>
    <property type="match status" value="1"/>
</dbReference>
<dbReference type="KEGG" id="nsu:110593542"/>
<evidence type="ECO:0000256" key="3">
    <source>
        <dbReference type="SAM" id="MobiDB-lite"/>
    </source>
</evidence>
<accession>A0A2Y9I985</accession>
<dbReference type="PANTHER" id="PTHR12920">
    <property type="entry name" value="RYBP AND YAF2-RELATED"/>
    <property type="match status" value="1"/>
</dbReference>
<dbReference type="GO" id="GO:0045893">
    <property type="term" value="P:positive regulation of DNA-templated transcription"/>
    <property type="evidence" value="ECO:0007669"/>
    <property type="project" value="InterPro"/>
</dbReference>
<dbReference type="GO" id="GO:0003677">
    <property type="term" value="F:DNA binding"/>
    <property type="evidence" value="ECO:0007669"/>
    <property type="project" value="TreeGrafter"/>
</dbReference>
<organism evidence="5 6">
    <name type="scientific">Neomonachus schauinslandi</name>
    <name type="common">Hawaiian monk seal</name>
    <name type="synonym">Monachus schauinslandi</name>
    <dbReference type="NCBI Taxonomy" id="29088"/>
    <lineage>
        <taxon>Eukaryota</taxon>
        <taxon>Metazoa</taxon>
        <taxon>Chordata</taxon>
        <taxon>Craniata</taxon>
        <taxon>Vertebrata</taxon>
        <taxon>Euteleostomi</taxon>
        <taxon>Mammalia</taxon>
        <taxon>Eutheria</taxon>
        <taxon>Laurasiatheria</taxon>
        <taxon>Carnivora</taxon>
        <taxon>Caniformia</taxon>
        <taxon>Pinnipedia</taxon>
        <taxon>Phocidae</taxon>
        <taxon>Monachinae</taxon>
        <taxon>Monachini</taxon>
        <taxon>Neomonachus</taxon>
    </lineage>
</organism>
<evidence type="ECO:0000313" key="5">
    <source>
        <dbReference type="Proteomes" id="UP000248481"/>
    </source>
</evidence>
<feature type="compositionally biased region" description="Low complexity" evidence="3">
    <location>
        <begin position="125"/>
        <end position="134"/>
    </location>
</feature>
<feature type="compositionally biased region" description="Low complexity" evidence="3">
    <location>
        <begin position="224"/>
        <end position="235"/>
    </location>
</feature>
<protein>
    <submittedName>
        <fullName evidence="6">YY1-associated factor 2 isoform X1</fullName>
    </submittedName>
</protein>
<keyword evidence="4" id="KW-1133">Transmembrane helix</keyword>
<feature type="transmembrane region" description="Helical" evidence="4">
    <location>
        <begin position="45"/>
        <end position="67"/>
    </location>
</feature>
<comment type="subcellular location">
    <subcellularLocation>
        <location evidence="1">Nucleus</location>
    </subcellularLocation>
</comment>
<feature type="compositionally biased region" description="Basic residues" evidence="3">
    <location>
        <begin position="156"/>
        <end position="166"/>
    </location>
</feature>
<dbReference type="InterPro" id="IPR039958">
    <property type="entry name" value="RYBP/YAF2"/>
</dbReference>
<feature type="region of interest" description="Disordered" evidence="3">
    <location>
        <begin position="125"/>
        <end position="174"/>
    </location>
</feature>
<feature type="compositionally biased region" description="Basic and acidic residues" evidence="3">
    <location>
        <begin position="135"/>
        <end position="154"/>
    </location>
</feature>
<keyword evidence="4" id="KW-0472">Membrane</keyword>
<sequence>MKPFKSYFLFLLFLIVPKVSVDIVVSKLFLCLLWGMHMQLSGEFTPLSPVVLCVLIISNKINLLILLEKKKLDHLPVTGVLLLGNLHRSTFFEVIVNASRTKEPLKFPISGRKPRPVSQLVAQQVTQQFVPPTQSKKEKKDKVEKEKSEKETTSKKNSHKKTRPRLKNVDRSSAQHLEVTVGDLTVIITDFKEKTKSPPASSAASADQHSQSGSSSDNTERGMSRSSSPRGEASSLNGESH</sequence>
<dbReference type="STRING" id="29088.A0A2Y9I985"/>
<dbReference type="RefSeq" id="XP_021560502.1">
    <property type="nucleotide sequence ID" value="XM_021704827.1"/>
</dbReference>
<evidence type="ECO:0000256" key="1">
    <source>
        <dbReference type="ARBA" id="ARBA00004123"/>
    </source>
</evidence>
<dbReference type="GO" id="GO:0005634">
    <property type="term" value="C:nucleus"/>
    <property type="evidence" value="ECO:0007669"/>
    <property type="project" value="UniProtKB-SubCell"/>
</dbReference>
<reference evidence="6" key="1">
    <citation type="submission" date="2025-08" db="UniProtKB">
        <authorList>
            <consortium name="RefSeq"/>
        </authorList>
    </citation>
    <scope>IDENTIFICATION</scope>
    <source>
        <tissue evidence="6">Blood</tissue>
    </source>
</reference>
<dbReference type="Pfam" id="PF17219">
    <property type="entry name" value="YAF2_RYBP"/>
    <property type="match status" value="1"/>
</dbReference>
<gene>
    <name evidence="6" type="primary">YAF2</name>
</gene>
<dbReference type="GO" id="GO:0003712">
    <property type="term" value="F:transcription coregulator activity"/>
    <property type="evidence" value="ECO:0007669"/>
    <property type="project" value="TreeGrafter"/>
</dbReference>
<evidence type="ECO:0000256" key="2">
    <source>
        <dbReference type="ARBA" id="ARBA00023242"/>
    </source>
</evidence>
<name>A0A2Y9I985_NEOSC</name>
<feature type="region of interest" description="Disordered" evidence="3">
    <location>
        <begin position="193"/>
        <end position="241"/>
    </location>
</feature>
<evidence type="ECO:0000256" key="4">
    <source>
        <dbReference type="SAM" id="Phobius"/>
    </source>
</evidence>
<dbReference type="Proteomes" id="UP000248481">
    <property type="component" value="Chromosome 5"/>
</dbReference>
<evidence type="ECO:0000313" key="6">
    <source>
        <dbReference type="RefSeq" id="XP_021560502.1"/>
    </source>
</evidence>